<dbReference type="eggNOG" id="COG1208">
    <property type="taxonomic scope" value="Bacteria"/>
</dbReference>
<dbReference type="GO" id="GO:0019134">
    <property type="term" value="F:glucosamine-1-phosphate N-acetyltransferase activity"/>
    <property type="evidence" value="ECO:0007669"/>
    <property type="project" value="UniProtKB-EC"/>
</dbReference>
<gene>
    <name evidence="2" type="ordered locus">Halhy_3810</name>
</gene>
<organism evidence="2 3">
    <name type="scientific">Haliscomenobacter hydrossis (strain ATCC 27775 / DSM 1100 / LMG 10767 / O)</name>
    <dbReference type="NCBI Taxonomy" id="760192"/>
    <lineage>
        <taxon>Bacteria</taxon>
        <taxon>Pseudomonadati</taxon>
        <taxon>Bacteroidota</taxon>
        <taxon>Saprospiria</taxon>
        <taxon>Saprospirales</taxon>
        <taxon>Haliscomenobacteraceae</taxon>
        <taxon>Haliscomenobacter</taxon>
    </lineage>
</organism>
<dbReference type="Gene3D" id="3.90.550.10">
    <property type="entry name" value="Spore Coat Polysaccharide Biosynthesis Protein SpsA, Chain A"/>
    <property type="match status" value="1"/>
</dbReference>
<dbReference type="OrthoDB" id="9813880at2"/>
<dbReference type="InterPro" id="IPR029044">
    <property type="entry name" value="Nucleotide-diphossugar_trans"/>
</dbReference>
<keyword evidence="3" id="KW-1185">Reference proteome</keyword>
<dbReference type="PANTHER" id="PTHR42883">
    <property type="entry name" value="GLUCOSE-1-PHOSPHATE THYMIDYLTRANSFERASE"/>
    <property type="match status" value="1"/>
</dbReference>
<reference evidence="2 3" key="1">
    <citation type="journal article" date="2011" name="Stand. Genomic Sci.">
        <title>Complete genome sequence of Haliscomenobacter hydrossis type strain (O).</title>
        <authorList>
            <consortium name="US DOE Joint Genome Institute (JGI-PGF)"/>
            <person name="Daligault H."/>
            <person name="Lapidus A."/>
            <person name="Zeytun A."/>
            <person name="Nolan M."/>
            <person name="Lucas S."/>
            <person name="Del Rio T.G."/>
            <person name="Tice H."/>
            <person name="Cheng J.F."/>
            <person name="Tapia R."/>
            <person name="Han C."/>
            <person name="Goodwin L."/>
            <person name="Pitluck S."/>
            <person name="Liolios K."/>
            <person name="Pagani I."/>
            <person name="Ivanova N."/>
            <person name="Huntemann M."/>
            <person name="Mavromatis K."/>
            <person name="Mikhailova N."/>
            <person name="Pati A."/>
            <person name="Chen A."/>
            <person name="Palaniappan K."/>
            <person name="Land M."/>
            <person name="Hauser L."/>
            <person name="Brambilla E.M."/>
            <person name="Rohde M."/>
            <person name="Verbarg S."/>
            <person name="Goker M."/>
            <person name="Bristow J."/>
            <person name="Eisen J.A."/>
            <person name="Markowitz V."/>
            <person name="Hugenholtz P."/>
            <person name="Kyrpides N.C."/>
            <person name="Klenk H.P."/>
            <person name="Woyke T."/>
        </authorList>
    </citation>
    <scope>NUCLEOTIDE SEQUENCE [LARGE SCALE GENOMIC DNA]</scope>
    <source>
        <strain evidence="3">ATCC 27775 / DSM 1100 / LMG 10767 / O</strain>
    </source>
</reference>
<dbReference type="SUPFAM" id="SSF53448">
    <property type="entry name" value="Nucleotide-diphospho-sugar transferases"/>
    <property type="match status" value="1"/>
</dbReference>
<dbReference type="RefSeq" id="WP_013766201.1">
    <property type="nucleotide sequence ID" value="NC_015510.1"/>
</dbReference>
<protein>
    <submittedName>
        <fullName evidence="2">Glucosamine-1-phosphate N-acetyltransferase</fullName>
        <ecNumber evidence="2">2.3.1.157</ecNumber>
    </submittedName>
</protein>
<dbReference type="PANTHER" id="PTHR42883:SF2">
    <property type="entry name" value="THYMIDYLYLTRANSFERASE"/>
    <property type="match status" value="1"/>
</dbReference>
<dbReference type="STRING" id="760192.Halhy_3810"/>
<sequence length="333" mass="37112">MHTKAIIPVAGAGTRLRPLTYTQPKPLIPVAGKPIISFIIDQLIEIGVRDFIFVIGYLGEKIKNYVEQAYPDIEKQFVNQEMRLGSAHAIWTARESIRDADDVFVFFGDTIIDLDFQKVLNDPYSTLGVKKVHDPREYGVVEYDEDGLVNKVIEKPRIPKSNLAMVGFYHIKEVPAFINALEFNISNNIRTDGEFPLTDALMRMIETGARFSTIEVDNWFNCGKKDVLLETNAIMLRRKGYASANLPDFDSSIVIHPVSIGENCQISNSIIGPHVTIGNNVRITNAIVRDSIIGNYAAIQEIILQNSVVGNDASITGLRQSLNIGDNTEIDFS</sequence>
<dbReference type="HOGENOM" id="CLU_029499_0_1_10"/>
<keyword evidence="2" id="KW-0012">Acyltransferase</keyword>
<evidence type="ECO:0000313" key="2">
    <source>
        <dbReference type="EMBL" id="AEE51662.1"/>
    </source>
</evidence>
<dbReference type="KEGG" id="hhy:Halhy_3810"/>
<accession>F4L255</accession>
<dbReference type="EMBL" id="CP002691">
    <property type="protein sequence ID" value="AEE51662.1"/>
    <property type="molecule type" value="Genomic_DNA"/>
</dbReference>
<keyword evidence="2" id="KW-0808">Transferase</keyword>
<dbReference type="InterPro" id="IPR005835">
    <property type="entry name" value="NTP_transferase_dom"/>
</dbReference>
<dbReference type="CDD" id="cd04181">
    <property type="entry name" value="NTP_transferase"/>
    <property type="match status" value="1"/>
</dbReference>
<evidence type="ECO:0000313" key="3">
    <source>
        <dbReference type="Proteomes" id="UP000008461"/>
    </source>
</evidence>
<name>F4L255_HALH1</name>
<dbReference type="AlphaFoldDB" id="F4L255"/>
<proteinExistence type="predicted"/>
<dbReference type="Proteomes" id="UP000008461">
    <property type="component" value="Chromosome"/>
</dbReference>
<feature type="domain" description="Nucleotidyl transferase" evidence="1">
    <location>
        <begin position="4"/>
        <end position="235"/>
    </location>
</feature>
<dbReference type="EC" id="2.3.1.157" evidence="2"/>
<reference key="2">
    <citation type="submission" date="2011-04" db="EMBL/GenBank/DDBJ databases">
        <title>Complete sequence of chromosome of Haliscomenobacter hydrossis DSM 1100.</title>
        <authorList>
            <consortium name="US DOE Joint Genome Institute (JGI-PGF)"/>
            <person name="Lucas S."/>
            <person name="Han J."/>
            <person name="Lapidus A."/>
            <person name="Bruce D."/>
            <person name="Goodwin L."/>
            <person name="Pitluck S."/>
            <person name="Peters L."/>
            <person name="Kyrpides N."/>
            <person name="Mavromatis K."/>
            <person name="Ivanova N."/>
            <person name="Ovchinnikova G."/>
            <person name="Pagani I."/>
            <person name="Daligault H."/>
            <person name="Detter J.C."/>
            <person name="Han C."/>
            <person name="Land M."/>
            <person name="Hauser L."/>
            <person name="Markowitz V."/>
            <person name="Cheng J.-F."/>
            <person name="Hugenholtz P."/>
            <person name="Woyke T."/>
            <person name="Wu D."/>
            <person name="Verbarg S."/>
            <person name="Frueling A."/>
            <person name="Brambilla E."/>
            <person name="Klenk H.-P."/>
            <person name="Eisen J.A."/>
        </authorList>
    </citation>
    <scope>NUCLEOTIDE SEQUENCE</scope>
    <source>
        <strain>DSM 1100</strain>
    </source>
</reference>
<evidence type="ECO:0000259" key="1">
    <source>
        <dbReference type="Pfam" id="PF00483"/>
    </source>
</evidence>
<dbReference type="Gene3D" id="2.160.10.10">
    <property type="entry name" value="Hexapeptide repeat proteins"/>
    <property type="match status" value="1"/>
</dbReference>
<dbReference type="Pfam" id="PF00483">
    <property type="entry name" value="NTP_transferase"/>
    <property type="match status" value="1"/>
</dbReference>